<gene>
    <name evidence="1" type="ORF">ATEIFO6365_0003087900</name>
</gene>
<accession>A0A5M3YSV6</accession>
<proteinExistence type="predicted"/>
<dbReference type="EMBL" id="BLJY01000003">
    <property type="protein sequence ID" value="GFF14811.1"/>
    <property type="molecule type" value="Genomic_DNA"/>
</dbReference>
<evidence type="ECO:0000313" key="1">
    <source>
        <dbReference type="EMBL" id="GFF14811.1"/>
    </source>
</evidence>
<evidence type="ECO:0000313" key="2">
    <source>
        <dbReference type="Proteomes" id="UP000452235"/>
    </source>
</evidence>
<comment type="caution">
    <text evidence="1">The sequence shown here is derived from an EMBL/GenBank/DDBJ whole genome shotgun (WGS) entry which is preliminary data.</text>
</comment>
<organism evidence="1 2">
    <name type="scientific">Aspergillus terreus</name>
    <dbReference type="NCBI Taxonomy" id="33178"/>
    <lineage>
        <taxon>Eukaryota</taxon>
        <taxon>Fungi</taxon>
        <taxon>Dikarya</taxon>
        <taxon>Ascomycota</taxon>
        <taxon>Pezizomycotina</taxon>
        <taxon>Eurotiomycetes</taxon>
        <taxon>Eurotiomycetidae</taxon>
        <taxon>Eurotiales</taxon>
        <taxon>Aspergillaceae</taxon>
        <taxon>Aspergillus</taxon>
        <taxon>Aspergillus subgen. Circumdati</taxon>
    </lineage>
</organism>
<sequence length="302" mass="33896">MRSSILIWTTLLSHLWAMPVPLHADMASHGKHAQFTSNHSLMHRDEELLPPNISNTIPSHTSKTAPGEFPMCTEENTPFPPFCLPHHGADVTVDATYYVTWNADFYPANAKITIELRYANSTQGDSAFTSGQTVNSYGYLPVHMQSDWLQGKPHNALTLYIIELEPTSDQRASARQGPTIMLHPKAVEHYQPPPPLPMNKLALYVGLPVSLAVVVLVVAGLFFGMRDRRRVALGNVMGSRRLGKLMHRRRDSREKLLRGSHDLLRRYTGDHESTGSDDMSEIERTASYAFKLDPSKLKSWKA</sequence>
<dbReference type="OrthoDB" id="4084551at2759"/>
<dbReference type="VEuPathDB" id="FungiDB:ATEG_00905"/>
<keyword evidence="2" id="KW-1185">Reference proteome</keyword>
<name>A0A5M3YSV6_ASPTE</name>
<dbReference type="Proteomes" id="UP000452235">
    <property type="component" value="Unassembled WGS sequence"/>
</dbReference>
<protein>
    <submittedName>
        <fullName evidence="1">Uncharacterized protein</fullName>
    </submittedName>
</protein>
<dbReference type="InterPro" id="IPR028000">
    <property type="entry name" value="Pma1"/>
</dbReference>
<dbReference type="AlphaFoldDB" id="A0A5M3YSV6"/>
<dbReference type="Pfam" id="PF14610">
    <property type="entry name" value="Psg1"/>
    <property type="match status" value="1"/>
</dbReference>
<reference evidence="1 2" key="1">
    <citation type="submission" date="2020-01" db="EMBL/GenBank/DDBJ databases">
        <title>Aspergillus terreus IFO 6365 whole genome shotgun sequence.</title>
        <authorList>
            <person name="Kanamasa S."/>
            <person name="Takahashi H."/>
        </authorList>
    </citation>
    <scope>NUCLEOTIDE SEQUENCE [LARGE SCALE GENOMIC DNA]</scope>
    <source>
        <strain evidence="1 2">IFO 6365</strain>
    </source>
</reference>